<dbReference type="HOGENOM" id="CLU_2722740_0_0_1"/>
<proteinExistence type="predicted"/>
<dbReference type="AlphaFoldDB" id="A0A0A1UZU8"/>
<protein>
    <submittedName>
        <fullName evidence="1">Uncharacterized protein</fullName>
    </submittedName>
</protein>
<dbReference type="Proteomes" id="UP000030151">
    <property type="component" value="Unassembled WGS sequence"/>
</dbReference>
<comment type="caution">
    <text evidence="1">The sequence shown here is derived from an EMBL/GenBank/DDBJ whole genome shotgun (WGS) entry which is preliminary data.</text>
</comment>
<accession>A0A0A1UZU8</accession>
<name>A0A0A1UZU8_9HYPO</name>
<gene>
    <name evidence="1" type="ORF">X797_003996</name>
</gene>
<evidence type="ECO:0000313" key="2">
    <source>
        <dbReference type="Proteomes" id="UP000030151"/>
    </source>
</evidence>
<sequence>MSSLADPHRVRAAFLRSSEWFGWMKNAPTDPTVNAKARTVSDDGAAHVCNMRTSYITAHTSLYILQTVEDIS</sequence>
<evidence type="ECO:0000313" key="1">
    <source>
        <dbReference type="EMBL" id="EXV02873.1"/>
    </source>
</evidence>
<dbReference type="EMBL" id="JELW01000004">
    <property type="protein sequence ID" value="EXV02873.1"/>
    <property type="molecule type" value="Genomic_DNA"/>
</dbReference>
<reference evidence="1 2" key="1">
    <citation type="submission" date="2014-02" db="EMBL/GenBank/DDBJ databases">
        <title>The genome sequence of the entomopathogenic fungus Metarhizium robertsii ARSEF 2575.</title>
        <authorList>
            <person name="Giuliano Garisto Donzelli B."/>
            <person name="Roe B.A."/>
            <person name="Macmil S.L."/>
            <person name="Krasnoff S.B."/>
            <person name="Gibson D.M."/>
        </authorList>
    </citation>
    <scope>NUCLEOTIDE SEQUENCE [LARGE SCALE GENOMIC DNA]</scope>
    <source>
        <strain evidence="1 2">ARSEF 2575</strain>
    </source>
</reference>
<organism evidence="1 2">
    <name type="scientific">Metarhizium robertsii</name>
    <dbReference type="NCBI Taxonomy" id="568076"/>
    <lineage>
        <taxon>Eukaryota</taxon>
        <taxon>Fungi</taxon>
        <taxon>Dikarya</taxon>
        <taxon>Ascomycota</taxon>
        <taxon>Pezizomycotina</taxon>
        <taxon>Sordariomycetes</taxon>
        <taxon>Hypocreomycetidae</taxon>
        <taxon>Hypocreales</taxon>
        <taxon>Clavicipitaceae</taxon>
        <taxon>Metarhizium</taxon>
    </lineage>
</organism>